<name>A0A392SKP7_9FABA</name>
<dbReference type="EMBL" id="LXQA010394613">
    <property type="protein sequence ID" value="MCI49012.1"/>
    <property type="molecule type" value="Genomic_DNA"/>
</dbReference>
<comment type="caution">
    <text evidence="1">The sequence shown here is derived from an EMBL/GenBank/DDBJ whole genome shotgun (WGS) entry which is preliminary data.</text>
</comment>
<sequence length="68" mass="7784">MFSSQQRFYQIKHALTLAGISCTPEDKWMMMPDMGFLLSGNKGYSETFFPLEGASPEKERLMCLGWVN</sequence>
<dbReference type="Proteomes" id="UP000265520">
    <property type="component" value="Unassembled WGS sequence"/>
</dbReference>
<evidence type="ECO:0000313" key="1">
    <source>
        <dbReference type="EMBL" id="MCI49012.1"/>
    </source>
</evidence>
<keyword evidence="2" id="KW-1185">Reference proteome</keyword>
<evidence type="ECO:0000313" key="2">
    <source>
        <dbReference type="Proteomes" id="UP000265520"/>
    </source>
</evidence>
<feature type="non-terminal residue" evidence="1">
    <location>
        <position position="68"/>
    </location>
</feature>
<reference evidence="1 2" key="1">
    <citation type="journal article" date="2018" name="Front. Plant Sci.">
        <title>Red Clover (Trifolium pratense) and Zigzag Clover (T. medium) - A Picture of Genomic Similarities and Differences.</title>
        <authorList>
            <person name="Dluhosova J."/>
            <person name="Istvanek J."/>
            <person name="Nedelnik J."/>
            <person name="Repkova J."/>
        </authorList>
    </citation>
    <scope>NUCLEOTIDE SEQUENCE [LARGE SCALE GENOMIC DNA]</scope>
    <source>
        <strain evidence="2">cv. 10/8</strain>
        <tissue evidence="1">Leaf</tissue>
    </source>
</reference>
<accession>A0A392SKP7</accession>
<dbReference type="AlphaFoldDB" id="A0A392SKP7"/>
<protein>
    <submittedName>
        <fullName evidence="1">Protein FAR1-RELATED SEQUENCE 5</fullName>
    </submittedName>
</protein>
<organism evidence="1 2">
    <name type="scientific">Trifolium medium</name>
    <dbReference type="NCBI Taxonomy" id="97028"/>
    <lineage>
        <taxon>Eukaryota</taxon>
        <taxon>Viridiplantae</taxon>
        <taxon>Streptophyta</taxon>
        <taxon>Embryophyta</taxon>
        <taxon>Tracheophyta</taxon>
        <taxon>Spermatophyta</taxon>
        <taxon>Magnoliopsida</taxon>
        <taxon>eudicotyledons</taxon>
        <taxon>Gunneridae</taxon>
        <taxon>Pentapetalae</taxon>
        <taxon>rosids</taxon>
        <taxon>fabids</taxon>
        <taxon>Fabales</taxon>
        <taxon>Fabaceae</taxon>
        <taxon>Papilionoideae</taxon>
        <taxon>50 kb inversion clade</taxon>
        <taxon>NPAAA clade</taxon>
        <taxon>Hologalegina</taxon>
        <taxon>IRL clade</taxon>
        <taxon>Trifolieae</taxon>
        <taxon>Trifolium</taxon>
    </lineage>
</organism>
<proteinExistence type="predicted"/>